<dbReference type="OrthoDB" id="892266at2"/>
<dbReference type="AlphaFoldDB" id="A0A371JM21"/>
<comment type="caution">
    <text evidence="1">The sequence shown here is derived from an EMBL/GenBank/DDBJ whole genome shotgun (WGS) entry which is preliminary data.</text>
</comment>
<sequence>MKTLFTSTLLLAFIFLGCKTEPKASTDQKKLDEKSILEKVAHAHGFENWKSVKEFTFTFNVDRDSSHFERTWTWKPKSNDITVLFNGDTISYNRNSMDSVTTKLNGGFINDRFWIIAPFNLIWDSNNFTYELHEDQKAPISGKNMQKLTIVYANEGGYTPGDAYDFYFEDDFIVREWIYRKSNQEEPSLTTTWEDYVEIGGLKLPQDHQKAEPGFSLNFTNLAVTLK</sequence>
<evidence type="ECO:0000313" key="2">
    <source>
        <dbReference type="Proteomes" id="UP000261828"/>
    </source>
</evidence>
<dbReference type="Proteomes" id="UP000261828">
    <property type="component" value="Unassembled WGS sequence"/>
</dbReference>
<proteinExistence type="predicted"/>
<reference evidence="1 2" key="1">
    <citation type="submission" date="2018-08" db="EMBL/GenBank/DDBJ databases">
        <title>Muricauda nanhaiensis sp. nov., isolated from seawater of the South China Sea.</title>
        <authorList>
            <person name="Dang Y."/>
        </authorList>
    </citation>
    <scope>NUCLEOTIDE SEQUENCE [LARGE SCALE GENOMIC DNA]</scope>
    <source>
        <strain evidence="1 2">SM1704</strain>
    </source>
</reference>
<dbReference type="EMBL" id="QTJX01000005">
    <property type="protein sequence ID" value="RDY58109.1"/>
    <property type="molecule type" value="Genomic_DNA"/>
</dbReference>
<accession>A0A371JM21</accession>
<gene>
    <name evidence="1" type="ORF">DX873_16420</name>
</gene>
<keyword evidence="2" id="KW-1185">Reference proteome</keyword>
<dbReference type="PROSITE" id="PS51257">
    <property type="entry name" value="PROKAR_LIPOPROTEIN"/>
    <property type="match status" value="1"/>
</dbReference>
<dbReference type="RefSeq" id="WP_116185578.1">
    <property type="nucleotide sequence ID" value="NZ_QTJX01000005.1"/>
</dbReference>
<organism evidence="1 2">
    <name type="scientific">Flagellimonas nanhaiensis</name>
    <dbReference type="NCBI Taxonomy" id="2292706"/>
    <lineage>
        <taxon>Bacteria</taxon>
        <taxon>Pseudomonadati</taxon>
        <taxon>Bacteroidota</taxon>
        <taxon>Flavobacteriia</taxon>
        <taxon>Flavobacteriales</taxon>
        <taxon>Flavobacteriaceae</taxon>
        <taxon>Flagellimonas</taxon>
    </lineage>
</organism>
<protein>
    <submittedName>
        <fullName evidence="1">Uncharacterized protein</fullName>
    </submittedName>
</protein>
<name>A0A371JM21_9FLAO</name>
<evidence type="ECO:0000313" key="1">
    <source>
        <dbReference type="EMBL" id="RDY58109.1"/>
    </source>
</evidence>